<evidence type="ECO:0000313" key="2">
    <source>
        <dbReference type="EMBL" id="MCY1142000.1"/>
    </source>
</evidence>
<gene>
    <name evidence="2" type="ORF">OWR29_28740</name>
</gene>
<dbReference type="RefSeq" id="WP_267566386.1">
    <property type="nucleotide sequence ID" value="NZ_JAPNTZ010000010.1"/>
</dbReference>
<dbReference type="Proteomes" id="UP001151002">
    <property type="component" value="Unassembled WGS sequence"/>
</dbReference>
<comment type="caution">
    <text evidence="2">The sequence shown here is derived from an EMBL/GenBank/DDBJ whole genome shotgun (WGS) entry which is preliminary data.</text>
</comment>
<evidence type="ECO:0000313" key="3">
    <source>
        <dbReference type="Proteomes" id="UP001151002"/>
    </source>
</evidence>
<proteinExistence type="predicted"/>
<sequence length="135" mass="14264">MASRCASVAGPCPLRSLTDYGLTVVEADRPDRSTRRRTGRSDDIDQGDERQNLAGLQALVVGVDQKGDVSRRGQSRVDRGVVAAYRPDGEPDRCDSSPSVAAYTRSAGAPAPTNCSATGRRSPHLHLRISSGGDA</sequence>
<accession>A0ABT4B808</accession>
<keyword evidence="3" id="KW-1185">Reference proteome</keyword>
<feature type="region of interest" description="Disordered" evidence="1">
    <location>
        <begin position="86"/>
        <end position="135"/>
    </location>
</feature>
<evidence type="ECO:0000256" key="1">
    <source>
        <dbReference type="SAM" id="MobiDB-lite"/>
    </source>
</evidence>
<organism evidence="2 3">
    <name type="scientific">Paractinoplanes pyxinae</name>
    <dbReference type="NCBI Taxonomy" id="2997416"/>
    <lineage>
        <taxon>Bacteria</taxon>
        <taxon>Bacillati</taxon>
        <taxon>Actinomycetota</taxon>
        <taxon>Actinomycetes</taxon>
        <taxon>Micromonosporales</taxon>
        <taxon>Micromonosporaceae</taxon>
        <taxon>Paractinoplanes</taxon>
    </lineage>
</organism>
<name>A0ABT4B808_9ACTN</name>
<reference evidence="2" key="1">
    <citation type="submission" date="2022-11" db="EMBL/GenBank/DDBJ databases">
        <authorList>
            <person name="Somphong A."/>
            <person name="Phongsopitanun W."/>
        </authorList>
    </citation>
    <scope>NUCLEOTIDE SEQUENCE</scope>
    <source>
        <strain evidence="2">Pm04-4</strain>
    </source>
</reference>
<dbReference type="EMBL" id="JAPNTZ010000010">
    <property type="protein sequence ID" value="MCY1142000.1"/>
    <property type="molecule type" value="Genomic_DNA"/>
</dbReference>
<protein>
    <submittedName>
        <fullName evidence="2">Uncharacterized protein</fullName>
    </submittedName>
</protein>
<feature type="compositionally biased region" description="Basic and acidic residues" evidence="1">
    <location>
        <begin position="26"/>
        <end position="51"/>
    </location>
</feature>
<feature type="region of interest" description="Disordered" evidence="1">
    <location>
        <begin position="25"/>
        <end position="51"/>
    </location>
</feature>